<dbReference type="Proteomes" id="UP000185491">
    <property type="component" value="Chromosome"/>
</dbReference>
<gene>
    <name evidence="1" type="ORF">CPHO_00845</name>
</gene>
<dbReference type="EMBL" id="CP009249">
    <property type="protein sequence ID" value="APT91712.1"/>
    <property type="molecule type" value="Genomic_DNA"/>
</dbReference>
<dbReference type="InterPro" id="IPR008969">
    <property type="entry name" value="CarboxyPept-like_regulatory"/>
</dbReference>
<keyword evidence="2" id="KW-1185">Reference proteome</keyword>
<reference evidence="1 2" key="1">
    <citation type="submission" date="2014-08" db="EMBL/GenBank/DDBJ databases">
        <title>Complete genome sequence of Corynebacterium phocae M408/89/1(T)(=DSM 44612(T)), isolated from the common seal (Phoca vitulina).</title>
        <authorList>
            <person name="Ruckert C."/>
            <person name="Albersmeier A."/>
            <person name="Winkler A."/>
            <person name="Kalinowski J."/>
        </authorList>
    </citation>
    <scope>NUCLEOTIDE SEQUENCE [LARGE SCALE GENOMIC DNA]</scope>
    <source>
        <strain evidence="1 2">M408/89/1</strain>
    </source>
</reference>
<dbReference type="SUPFAM" id="SSF49464">
    <property type="entry name" value="Carboxypeptidase regulatory domain-like"/>
    <property type="match status" value="1"/>
</dbReference>
<dbReference type="OrthoDB" id="9913019at2"/>
<dbReference type="AlphaFoldDB" id="A0A1L7D106"/>
<accession>A0A1L7D106</accession>
<evidence type="ECO:0000313" key="2">
    <source>
        <dbReference type="Proteomes" id="UP000185491"/>
    </source>
</evidence>
<organism evidence="1 2">
    <name type="scientific">Corynebacterium phocae</name>
    <dbReference type="NCBI Taxonomy" id="161895"/>
    <lineage>
        <taxon>Bacteria</taxon>
        <taxon>Bacillati</taxon>
        <taxon>Actinomycetota</taxon>
        <taxon>Actinomycetes</taxon>
        <taxon>Mycobacteriales</taxon>
        <taxon>Corynebacteriaceae</taxon>
        <taxon>Corynebacterium</taxon>
    </lineage>
</organism>
<evidence type="ECO:0008006" key="3">
    <source>
        <dbReference type="Google" id="ProtNLM"/>
    </source>
</evidence>
<proteinExistence type="predicted"/>
<evidence type="ECO:0000313" key="1">
    <source>
        <dbReference type="EMBL" id="APT91712.1"/>
    </source>
</evidence>
<dbReference type="STRING" id="161895.CPHO_00845"/>
<sequence length="109" mass="11692">MRSVKGIGLFIVIVVGLVGCSSANDEMEHVSLSGVVHDSADRPVENCSVNSTNRFEENAIMTDSAGKFETGVYPGKQSITVHCLDVKMKGEVKIEVPPSGRTDIQITVK</sequence>
<dbReference type="Gene3D" id="2.60.40.1120">
    <property type="entry name" value="Carboxypeptidase-like, regulatory domain"/>
    <property type="match status" value="1"/>
</dbReference>
<dbReference type="KEGG" id="cpho:CPHO_00845"/>
<dbReference type="RefSeq" id="WP_075732411.1">
    <property type="nucleotide sequence ID" value="NZ_CP009249.1"/>
</dbReference>
<protein>
    <recommendedName>
        <fullName evidence="3">Lipoprotein</fullName>
    </recommendedName>
</protein>
<dbReference type="PROSITE" id="PS51257">
    <property type="entry name" value="PROKAR_LIPOPROTEIN"/>
    <property type="match status" value="1"/>
</dbReference>
<name>A0A1L7D106_9CORY</name>